<feature type="domain" description="Glycosyltransferase subfamily 4-like N-terminal" evidence="4">
    <location>
        <begin position="12"/>
        <end position="158"/>
    </location>
</feature>
<evidence type="ECO:0000259" key="4">
    <source>
        <dbReference type="Pfam" id="PF13439"/>
    </source>
</evidence>
<dbReference type="Pfam" id="PF13439">
    <property type="entry name" value="Glyco_transf_4"/>
    <property type="match status" value="1"/>
</dbReference>
<reference evidence="5 6" key="1">
    <citation type="submission" date="2019-09" db="EMBL/GenBank/DDBJ databases">
        <title>Pimelobacter sp. isolated from Paulinella.</title>
        <authorList>
            <person name="Jeong S.E."/>
        </authorList>
    </citation>
    <scope>NUCLEOTIDE SEQUENCE [LARGE SCALE GENOMIC DNA]</scope>
    <source>
        <strain evidence="5 6">Pch-N</strain>
    </source>
</reference>
<sequence>MRLLTIISELGVGGAEVVAVRLALAAAADGHDVRVASTPGFRVAELEAAGVDHLPLRLVGRRLTDLAGSLRRLRTLAPPDLVHAHNPKPATLARLAFGRRAPIVTTLHGVSEAEVGRAASLLEKTSDRVVVVAPHLAVQLERHGYPAARIDVVANTIEPLPDYPRERARRELGLAPDAVVGVCLARMVDQKRHDLLLEAWSRLPQPAVLLLAGDGPHRAHLTARSGTLGLTDRVRFLGERTDVPRLLAAADFAVLPTDWEGLPISVLEAIGAGVPVVASGVPGVVDHFAGAVRIVRPGSVPALVEALDQVAGTPAVRRALAERGREVAARRFGPERMLAQYRQIYARLAGEAPRSALTTEGTQ</sequence>
<organism evidence="5 6">
    <name type="scientific">Nocardioides simplex</name>
    <name type="common">Arthrobacter simplex</name>
    <dbReference type="NCBI Taxonomy" id="2045"/>
    <lineage>
        <taxon>Bacteria</taxon>
        <taxon>Bacillati</taxon>
        <taxon>Actinomycetota</taxon>
        <taxon>Actinomycetes</taxon>
        <taxon>Propionibacteriales</taxon>
        <taxon>Nocardioidaceae</taxon>
        <taxon>Pimelobacter</taxon>
    </lineage>
</organism>
<name>A0A7J5DUA8_NOCSI</name>
<dbReference type="AlphaFoldDB" id="A0A7J5DUA8"/>
<protein>
    <submittedName>
        <fullName evidence="5">Glycosyltransferase</fullName>
    </submittedName>
</protein>
<evidence type="ECO:0000256" key="1">
    <source>
        <dbReference type="ARBA" id="ARBA00022676"/>
    </source>
</evidence>
<feature type="domain" description="Glycosyl transferase family 1" evidence="3">
    <location>
        <begin position="165"/>
        <end position="326"/>
    </location>
</feature>
<dbReference type="Pfam" id="PF00534">
    <property type="entry name" value="Glycos_transf_1"/>
    <property type="match status" value="1"/>
</dbReference>
<comment type="caution">
    <text evidence="5">The sequence shown here is derived from an EMBL/GenBank/DDBJ whole genome shotgun (WGS) entry which is preliminary data.</text>
</comment>
<dbReference type="RefSeq" id="WP_151581085.1">
    <property type="nucleotide sequence ID" value="NZ_CP182503.1"/>
</dbReference>
<keyword evidence="2 5" id="KW-0808">Transferase</keyword>
<accession>A0A7J5DUA8</accession>
<dbReference type="Proteomes" id="UP000449906">
    <property type="component" value="Unassembled WGS sequence"/>
</dbReference>
<dbReference type="GO" id="GO:0016757">
    <property type="term" value="F:glycosyltransferase activity"/>
    <property type="evidence" value="ECO:0007669"/>
    <property type="project" value="UniProtKB-KW"/>
</dbReference>
<keyword evidence="1" id="KW-0328">Glycosyltransferase</keyword>
<evidence type="ECO:0000313" key="6">
    <source>
        <dbReference type="Proteomes" id="UP000449906"/>
    </source>
</evidence>
<gene>
    <name evidence="5" type="ORF">F9L07_17720</name>
</gene>
<dbReference type="InterPro" id="IPR028098">
    <property type="entry name" value="Glyco_trans_4-like_N"/>
</dbReference>
<evidence type="ECO:0000256" key="2">
    <source>
        <dbReference type="ARBA" id="ARBA00022679"/>
    </source>
</evidence>
<dbReference type="Gene3D" id="3.40.50.2000">
    <property type="entry name" value="Glycogen Phosphorylase B"/>
    <property type="match status" value="2"/>
</dbReference>
<evidence type="ECO:0000313" key="5">
    <source>
        <dbReference type="EMBL" id="KAB2808912.1"/>
    </source>
</evidence>
<dbReference type="EMBL" id="WBVM01000002">
    <property type="protein sequence ID" value="KAB2808912.1"/>
    <property type="molecule type" value="Genomic_DNA"/>
</dbReference>
<evidence type="ECO:0000259" key="3">
    <source>
        <dbReference type="Pfam" id="PF00534"/>
    </source>
</evidence>
<proteinExistence type="predicted"/>
<dbReference type="SUPFAM" id="SSF53756">
    <property type="entry name" value="UDP-Glycosyltransferase/glycogen phosphorylase"/>
    <property type="match status" value="1"/>
</dbReference>
<dbReference type="PANTHER" id="PTHR12526">
    <property type="entry name" value="GLYCOSYLTRANSFERASE"/>
    <property type="match status" value="1"/>
</dbReference>
<dbReference type="InterPro" id="IPR001296">
    <property type="entry name" value="Glyco_trans_1"/>
</dbReference>